<evidence type="ECO:0000313" key="2">
    <source>
        <dbReference type="Proteomes" id="UP000791080"/>
    </source>
</evidence>
<sequence length="111" mass="11897">MTGWTPETDQLGALLAGTAERARAGFHRRNGRLGASSTVHAVRLQRWVGGVEVPAPACHVGSGTWDFTTFHPTGDGVTCRRCRRSGAVGVTDLVSRSARQLSFDDAQDSLF</sequence>
<evidence type="ECO:0000313" key="1">
    <source>
        <dbReference type="EMBL" id="MCP2329806.1"/>
    </source>
</evidence>
<gene>
    <name evidence="1" type="ORF">G443_000076</name>
</gene>
<proteinExistence type="predicted"/>
<dbReference type="RefSeq" id="WP_051313911.1">
    <property type="nucleotide sequence ID" value="NZ_AUBJ02000001.1"/>
</dbReference>
<reference evidence="1 2" key="1">
    <citation type="submission" date="2013-07" db="EMBL/GenBank/DDBJ databases">
        <authorList>
            <consortium name="DOE Joint Genome Institute"/>
            <person name="Reeve W."/>
            <person name="Huntemann M."/>
            <person name="Han J."/>
            <person name="Chen A."/>
            <person name="Kyrpides N."/>
            <person name="Mavromatis K."/>
            <person name="Markowitz V."/>
            <person name="Palaniappan K."/>
            <person name="Ivanova N."/>
            <person name="Schaumberg A."/>
            <person name="Pati A."/>
            <person name="Liolios K."/>
            <person name="Nordberg H.P."/>
            <person name="Cantor M.N."/>
            <person name="Hua S.X."/>
            <person name="Woyke T."/>
        </authorList>
    </citation>
    <scope>NUCLEOTIDE SEQUENCE [LARGE SCALE GENOMIC DNA]</scope>
    <source>
        <strain evidence="1 2">DSM 43889</strain>
    </source>
</reference>
<protein>
    <submittedName>
        <fullName evidence="1">Uncharacterized protein</fullName>
    </submittedName>
</protein>
<accession>A0ABT1JCD9</accession>
<comment type="caution">
    <text evidence="1">The sequence shown here is derived from an EMBL/GenBank/DDBJ whole genome shotgun (WGS) entry which is preliminary data.</text>
</comment>
<keyword evidence="2" id="KW-1185">Reference proteome</keyword>
<organism evidence="1 2">
    <name type="scientific">Actinoalloteichus caeruleus DSM 43889</name>
    <dbReference type="NCBI Taxonomy" id="1120930"/>
    <lineage>
        <taxon>Bacteria</taxon>
        <taxon>Bacillati</taxon>
        <taxon>Actinomycetota</taxon>
        <taxon>Actinomycetes</taxon>
        <taxon>Pseudonocardiales</taxon>
        <taxon>Pseudonocardiaceae</taxon>
        <taxon>Actinoalloteichus</taxon>
        <taxon>Actinoalloteichus cyanogriseus</taxon>
    </lineage>
</organism>
<dbReference type="EMBL" id="AUBJ02000001">
    <property type="protein sequence ID" value="MCP2329806.1"/>
    <property type="molecule type" value="Genomic_DNA"/>
</dbReference>
<name>A0ABT1JCD9_ACTCY</name>
<dbReference type="Proteomes" id="UP000791080">
    <property type="component" value="Unassembled WGS sequence"/>
</dbReference>
<reference evidence="1 2" key="2">
    <citation type="submission" date="2022-06" db="EMBL/GenBank/DDBJ databases">
        <title>Genomic Encyclopedia of Type Strains, Phase I: the one thousand microbial genomes (KMG-I) project.</title>
        <authorList>
            <person name="Kyrpides N."/>
        </authorList>
    </citation>
    <scope>NUCLEOTIDE SEQUENCE [LARGE SCALE GENOMIC DNA]</scope>
    <source>
        <strain evidence="1 2">DSM 43889</strain>
    </source>
</reference>